<protein>
    <submittedName>
        <fullName evidence="2">Alpha/beta fold hydrolase</fullName>
    </submittedName>
</protein>
<dbReference type="EMBL" id="RCZP01000005">
    <property type="protein sequence ID" value="TPG58536.1"/>
    <property type="molecule type" value="Genomic_DNA"/>
</dbReference>
<dbReference type="NCBIfam" id="TIGR03056">
    <property type="entry name" value="bchO_mg_che_rel"/>
    <property type="match status" value="1"/>
</dbReference>
<dbReference type="InterPro" id="IPR000073">
    <property type="entry name" value="AB_hydrolase_1"/>
</dbReference>
<dbReference type="InterPro" id="IPR017497">
    <property type="entry name" value="BchO"/>
</dbReference>
<comment type="caution">
    <text evidence="2">The sequence shown here is derived from an EMBL/GenBank/DDBJ whole genome shotgun (WGS) entry which is preliminary data.</text>
</comment>
<dbReference type="PANTHER" id="PTHR43798:SF33">
    <property type="entry name" value="HYDROLASE, PUTATIVE (AFU_ORTHOLOGUE AFUA_2G14860)-RELATED"/>
    <property type="match status" value="1"/>
</dbReference>
<dbReference type="OrthoDB" id="9799612at2"/>
<reference evidence="2 3" key="1">
    <citation type="journal article" date="2019" name="Environ. Microbiol.">
        <title>Species interactions and distinct microbial communities in high Arctic permafrost affected cryosols are associated with the CH4 and CO2 gas fluxes.</title>
        <authorList>
            <person name="Altshuler I."/>
            <person name="Hamel J."/>
            <person name="Turney S."/>
            <person name="Magnuson E."/>
            <person name="Levesque R."/>
            <person name="Greer C."/>
            <person name="Whyte L.G."/>
        </authorList>
    </citation>
    <scope>NUCLEOTIDE SEQUENCE [LARGE SCALE GENOMIC DNA]</scope>
    <source>
        <strain evidence="2 3">S9.3B</strain>
    </source>
</reference>
<dbReference type="PANTHER" id="PTHR43798">
    <property type="entry name" value="MONOACYLGLYCEROL LIPASE"/>
    <property type="match status" value="1"/>
</dbReference>
<dbReference type="PRINTS" id="PR00111">
    <property type="entry name" value="ABHYDROLASE"/>
</dbReference>
<dbReference type="SUPFAM" id="SSF53474">
    <property type="entry name" value="alpha/beta-Hydrolases"/>
    <property type="match status" value="1"/>
</dbReference>
<gene>
    <name evidence="2" type="ORF">EAH89_07985</name>
</gene>
<organism evidence="2 3">
    <name type="scientific">Muricoccus nepalensis</name>
    <dbReference type="NCBI Taxonomy" id="1854500"/>
    <lineage>
        <taxon>Bacteria</taxon>
        <taxon>Pseudomonadati</taxon>
        <taxon>Pseudomonadota</taxon>
        <taxon>Alphaproteobacteria</taxon>
        <taxon>Acetobacterales</taxon>
        <taxon>Roseomonadaceae</taxon>
        <taxon>Muricoccus</taxon>
    </lineage>
</organism>
<dbReference type="AlphaFoldDB" id="A0A502GBX7"/>
<proteinExistence type="predicted"/>
<evidence type="ECO:0000313" key="3">
    <source>
        <dbReference type="Proteomes" id="UP000317078"/>
    </source>
</evidence>
<accession>A0A502GBX7</accession>
<sequence length="294" mass="31495">MTDRPAWDREGRDWPNRAHSRFVAAAGLRWHVQVAGRGPVLLLLHGTAAATHSWRDLLPRLAERFTVVAPDLPGHGFTAPPSAQGLTLQGMAAATRALLEVLDLRPEVVAAHSAGAAVALRMALDGAIDPRLIVALNGALTPMGRENADFFTRTAKLLAGLPFVPRLFAWGAGNTGVANRLLRDTGSTISAEGVEFYTRLLRKPTHLAAALGMMAAWDLRPLLRDLPRLRATLVLVVGTNDRAVPAAEAERVRAILPAARIHPMPGLGHLAHEERPEEVARLIADLAEAARAAA</sequence>
<dbReference type="Proteomes" id="UP000317078">
    <property type="component" value="Unassembled WGS sequence"/>
</dbReference>
<evidence type="ECO:0000259" key="1">
    <source>
        <dbReference type="Pfam" id="PF12697"/>
    </source>
</evidence>
<keyword evidence="2" id="KW-0378">Hydrolase</keyword>
<keyword evidence="3" id="KW-1185">Reference proteome</keyword>
<dbReference type="InterPro" id="IPR050266">
    <property type="entry name" value="AB_hydrolase_sf"/>
</dbReference>
<feature type="domain" description="AB hydrolase-1" evidence="1">
    <location>
        <begin position="41"/>
        <end position="281"/>
    </location>
</feature>
<dbReference type="RefSeq" id="WP_140882271.1">
    <property type="nucleotide sequence ID" value="NZ_RCZP01000005.1"/>
</dbReference>
<evidence type="ECO:0000313" key="2">
    <source>
        <dbReference type="EMBL" id="TPG58536.1"/>
    </source>
</evidence>
<dbReference type="InterPro" id="IPR029058">
    <property type="entry name" value="AB_hydrolase_fold"/>
</dbReference>
<dbReference type="GO" id="GO:0016787">
    <property type="term" value="F:hydrolase activity"/>
    <property type="evidence" value="ECO:0007669"/>
    <property type="project" value="UniProtKB-KW"/>
</dbReference>
<dbReference type="Gene3D" id="3.40.50.1820">
    <property type="entry name" value="alpha/beta hydrolase"/>
    <property type="match status" value="1"/>
</dbReference>
<dbReference type="Pfam" id="PF12697">
    <property type="entry name" value="Abhydrolase_6"/>
    <property type="match status" value="1"/>
</dbReference>
<dbReference type="GO" id="GO:0016020">
    <property type="term" value="C:membrane"/>
    <property type="evidence" value="ECO:0007669"/>
    <property type="project" value="TreeGrafter"/>
</dbReference>
<name>A0A502GBX7_9PROT</name>